<reference evidence="5" key="2">
    <citation type="submission" date="2021-04" db="EMBL/GenBank/DDBJ databases">
        <authorList>
            <person name="Gilroy R."/>
        </authorList>
    </citation>
    <scope>NUCLEOTIDE SEQUENCE</scope>
    <source>
        <strain evidence="5">ChiBcec16-3735</strain>
    </source>
</reference>
<dbReference type="InterPro" id="IPR046335">
    <property type="entry name" value="LacI/GalR-like_sensor"/>
</dbReference>
<dbReference type="InterPro" id="IPR028082">
    <property type="entry name" value="Peripla_BP_I"/>
</dbReference>
<reference evidence="5" key="1">
    <citation type="journal article" date="2021" name="PeerJ">
        <title>Extensive microbial diversity within the chicken gut microbiome revealed by metagenomics and culture.</title>
        <authorList>
            <person name="Gilroy R."/>
            <person name="Ravi A."/>
            <person name="Getino M."/>
            <person name="Pursley I."/>
            <person name="Horton D.L."/>
            <person name="Alikhan N.F."/>
            <person name="Baker D."/>
            <person name="Gharbi K."/>
            <person name="Hall N."/>
            <person name="Watson M."/>
            <person name="Adriaenssens E.M."/>
            <person name="Foster-Nyarko E."/>
            <person name="Jarju S."/>
            <person name="Secka A."/>
            <person name="Antonio M."/>
            <person name="Oren A."/>
            <person name="Chaudhuri R.R."/>
            <person name="La Ragione R."/>
            <person name="Hildebrand F."/>
            <person name="Pallen M.J."/>
        </authorList>
    </citation>
    <scope>NUCLEOTIDE SEQUENCE</scope>
    <source>
        <strain evidence="5">ChiBcec16-3735</strain>
    </source>
</reference>
<accession>A0A9D2FE59</accession>
<keyword evidence="2 5" id="KW-0238">DNA-binding</keyword>
<keyword evidence="1" id="KW-0805">Transcription regulation</keyword>
<name>A0A9D2FE59_9FIRM</name>
<gene>
    <name evidence="5" type="ORF">H9725_00370</name>
</gene>
<dbReference type="PROSITE" id="PS50932">
    <property type="entry name" value="HTH_LACI_2"/>
    <property type="match status" value="1"/>
</dbReference>
<dbReference type="SUPFAM" id="SSF53822">
    <property type="entry name" value="Periplasmic binding protein-like I"/>
    <property type="match status" value="1"/>
</dbReference>
<keyword evidence="3" id="KW-0804">Transcription</keyword>
<dbReference type="EMBL" id="DXBJ01000004">
    <property type="protein sequence ID" value="HIZ57039.1"/>
    <property type="molecule type" value="Genomic_DNA"/>
</dbReference>
<comment type="caution">
    <text evidence="5">The sequence shown here is derived from an EMBL/GenBank/DDBJ whole genome shotgun (WGS) entry which is preliminary data.</text>
</comment>
<dbReference type="Gene3D" id="3.40.50.2300">
    <property type="match status" value="2"/>
</dbReference>
<evidence type="ECO:0000256" key="3">
    <source>
        <dbReference type="ARBA" id="ARBA00023163"/>
    </source>
</evidence>
<dbReference type="Proteomes" id="UP000824065">
    <property type="component" value="Unassembled WGS sequence"/>
</dbReference>
<evidence type="ECO:0000313" key="6">
    <source>
        <dbReference type="Proteomes" id="UP000824065"/>
    </source>
</evidence>
<dbReference type="PANTHER" id="PTHR30146:SF109">
    <property type="entry name" value="HTH-TYPE TRANSCRIPTIONAL REGULATOR GALS"/>
    <property type="match status" value="1"/>
</dbReference>
<dbReference type="CDD" id="cd19974">
    <property type="entry name" value="PBP1_LacI-like"/>
    <property type="match status" value="1"/>
</dbReference>
<dbReference type="SUPFAM" id="SSF47413">
    <property type="entry name" value="lambda repressor-like DNA-binding domains"/>
    <property type="match status" value="1"/>
</dbReference>
<dbReference type="GO" id="GO:0000976">
    <property type="term" value="F:transcription cis-regulatory region binding"/>
    <property type="evidence" value="ECO:0007669"/>
    <property type="project" value="TreeGrafter"/>
</dbReference>
<dbReference type="InterPro" id="IPR010982">
    <property type="entry name" value="Lambda_DNA-bd_dom_sf"/>
</dbReference>
<evidence type="ECO:0000313" key="5">
    <source>
        <dbReference type="EMBL" id="HIZ57039.1"/>
    </source>
</evidence>
<dbReference type="CDD" id="cd01392">
    <property type="entry name" value="HTH_LacI"/>
    <property type="match status" value="1"/>
</dbReference>
<sequence length="331" mass="36525">MAKRVRMADIAEKLGISIVSVSKGLAGKDGVSEEMREKILETAKEMGYLPPSKSSAAQRSINIGILVADRHFGDNTFYANLYRSLVSHCNRLKYQCMLEIVMPHAEDGCVLPLILAGGSVDALVFMGEFHRSYLAAMLKNNLPFVFLDFYDDVIAGDSVQSDNVSGSFQITEHLLQTGCRKIAFVGSVRATSSIMDRYLGYCRALLQAGIEPRADWRLEDRDADGSWIPLSLPREMPDGFVCNCDEVAFNLVEKLKKAGYRIPQDIAVTGYDDHRFSTICTPQLTSYRVDVDGMANAAVNLLARKLNGKAVPAPITLVPGTIVYRESTRVK</sequence>
<dbReference type="GO" id="GO:0003700">
    <property type="term" value="F:DNA-binding transcription factor activity"/>
    <property type="evidence" value="ECO:0007669"/>
    <property type="project" value="TreeGrafter"/>
</dbReference>
<dbReference type="Pfam" id="PF00356">
    <property type="entry name" value="LacI"/>
    <property type="match status" value="1"/>
</dbReference>
<dbReference type="SMART" id="SM00354">
    <property type="entry name" value="HTH_LACI"/>
    <property type="match status" value="1"/>
</dbReference>
<dbReference type="InterPro" id="IPR000843">
    <property type="entry name" value="HTH_LacI"/>
</dbReference>
<dbReference type="Pfam" id="PF13377">
    <property type="entry name" value="Peripla_BP_3"/>
    <property type="match status" value="1"/>
</dbReference>
<dbReference type="Gene3D" id="1.10.260.40">
    <property type="entry name" value="lambda repressor-like DNA-binding domains"/>
    <property type="match status" value="1"/>
</dbReference>
<proteinExistence type="predicted"/>
<dbReference type="PANTHER" id="PTHR30146">
    <property type="entry name" value="LACI-RELATED TRANSCRIPTIONAL REPRESSOR"/>
    <property type="match status" value="1"/>
</dbReference>
<evidence type="ECO:0000259" key="4">
    <source>
        <dbReference type="PROSITE" id="PS50932"/>
    </source>
</evidence>
<evidence type="ECO:0000256" key="1">
    <source>
        <dbReference type="ARBA" id="ARBA00023015"/>
    </source>
</evidence>
<protein>
    <submittedName>
        <fullName evidence="5">LacI family DNA-binding transcriptional regulator</fullName>
    </submittedName>
</protein>
<feature type="domain" description="HTH lacI-type" evidence="4">
    <location>
        <begin position="5"/>
        <end position="58"/>
    </location>
</feature>
<organism evidence="5 6">
    <name type="scientific">Candidatus Faecalibacterium gallistercoris</name>
    <dbReference type="NCBI Taxonomy" id="2838579"/>
    <lineage>
        <taxon>Bacteria</taxon>
        <taxon>Bacillati</taxon>
        <taxon>Bacillota</taxon>
        <taxon>Clostridia</taxon>
        <taxon>Eubacteriales</taxon>
        <taxon>Oscillospiraceae</taxon>
        <taxon>Faecalibacterium</taxon>
    </lineage>
</organism>
<dbReference type="AlphaFoldDB" id="A0A9D2FE59"/>
<evidence type="ECO:0000256" key="2">
    <source>
        <dbReference type="ARBA" id="ARBA00023125"/>
    </source>
</evidence>